<evidence type="ECO:0000256" key="2">
    <source>
        <dbReference type="ARBA" id="ARBA00005945"/>
    </source>
</evidence>
<comment type="similarity">
    <text evidence="2 7">Belongs to the VPS29 family.</text>
</comment>
<dbReference type="InterPro" id="IPR036179">
    <property type="entry name" value="Ig-like_dom_sf"/>
</dbReference>
<dbReference type="Pfam" id="PF12850">
    <property type="entry name" value="Metallophos_2"/>
    <property type="match status" value="1"/>
</dbReference>
<dbReference type="GO" id="GO:0010008">
    <property type="term" value="C:endosome membrane"/>
    <property type="evidence" value="ECO:0007669"/>
    <property type="project" value="UniProtKB-SubCell"/>
</dbReference>
<dbReference type="InterPro" id="IPR029052">
    <property type="entry name" value="Metallo-depent_PP-like"/>
</dbReference>
<comment type="subcellular location">
    <subcellularLocation>
        <location evidence="1">Endosome membrane</location>
        <topology evidence="1">Peripheral membrane protein</topology>
    </subcellularLocation>
</comment>
<dbReference type="PANTHER" id="PTHR23267">
    <property type="entry name" value="IMMUNOGLOBULIN LIGHT CHAIN"/>
    <property type="match status" value="1"/>
</dbReference>
<evidence type="ECO:0000256" key="5">
    <source>
        <dbReference type="ARBA" id="ARBA00022927"/>
    </source>
</evidence>
<dbReference type="Gene3D" id="3.60.21.10">
    <property type="match status" value="1"/>
</dbReference>
<dbReference type="SMART" id="SM00406">
    <property type="entry name" value="IGv"/>
    <property type="match status" value="2"/>
</dbReference>
<keyword evidence="10" id="KW-1185">Reference proteome</keyword>
<keyword evidence="4 7" id="KW-0813">Transport</keyword>
<organism evidence="9 10">
    <name type="scientific">Ophiophagus hannah</name>
    <name type="common">King cobra</name>
    <name type="synonym">Naja hannah</name>
    <dbReference type="NCBI Taxonomy" id="8665"/>
    <lineage>
        <taxon>Eukaryota</taxon>
        <taxon>Metazoa</taxon>
        <taxon>Chordata</taxon>
        <taxon>Craniata</taxon>
        <taxon>Vertebrata</taxon>
        <taxon>Euteleostomi</taxon>
        <taxon>Lepidosauria</taxon>
        <taxon>Squamata</taxon>
        <taxon>Bifurcata</taxon>
        <taxon>Unidentata</taxon>
        <taxon>Episquamata</taxon>
        <taxon>Toxicofera</taxon>
        <taxon>Serpentes</taxon>
        <taxon>Colubroidea</taxon>
        <taxon>Elapidae</taxon>
        <taxon>Elapinae</taxon>
        <taxon>Ophiophagus</taxon>
    </lineage>
</organism>
<evidence type="ECO:0000256" key="3">
    <source>
        <dbReference type="ARBA" id="ARBA00017767"/>
    </source>
</evidence>
<dbReference type="PROSITE" id="PS50835">
    <property type="entry name" value="IG_LIKE"/>
    <property type="match status" value="2"/>
</dbReference>
<dbReference type="InterPro" id="IPR003599">
    <property type="entry name" value="Ig_sub"/>
</dbReference>
<dbReference type="OrthoDB" id="10258130at2759"/>
<dbReference type="GO" id="GO:0030904">
    <property type="term" value="C:retromer complex"/>
    <property type="evidence" value="ECO:0007669"/>
    <property type="project" value="InterPro"/>
</dbReference>
<dbReference type="InterPro" id="IPR024654">
    <property type="entry name" value="Calcineurin-like_PHP_lpxH"/>
</dbReference>
<feature type="domain" description="Ig-like" evidence="8">
    <location>
        <begin position="315"/>
        <end position="414"/>
    </location>
</feature>
<dbReference type="InterPro" id="IPR050150">
    <property type="entry name" value="IgV_Light_Chain"/>
</dbReference>
<dbReference type="InterPro" id="IPR028661">
    <property type="entry name" value="Vps29"/>
</dbReference>
<evidence type="ECO:0000313" key="9">
    <source>
        <dbReference type="EMBL" id="ETE61834.1"/>
    </source>
</evidence>
<dbReference type="InterPro" id="IPR013106">
    <property type="entry name" value="Ig_V-set"/>
</dbReference>
<comment type="caution">
    <text evidence="9">The sequence shown here is derived from an EMBL/GenBank/DDBJ whole genome shotgun (WGS) entry which is preliminary data.</text>
</comment>
<dbReference type="PROSITE" id="PS51257">
    <property type="entry name" value="PROKAR_LIPOPROTEIN"/>
    <property type="match status" value="1"/>
</dbReference>
<comment type="function">
    <text evidence="7">Component of the commander complex that is essential for endosomal recycling of transmembrane cargos; the commander complex is composed of the Csubcomplex and the retriever subcomplex. Component of the retriever complex, which is a heterotrimeric complex related to retromer cargo-selective complex (CSC) and essential for retromer-independent retrieval and recycling of numerous cargos. Component of the retromer cargo-selective complex (CSC). The CSC is believed to be the core functional component of retromer or respective retromer complex variants acting to prevent missorting of selected transmembrane cargo proteins into the lysosomal degradation pathway. In the endosomes, retriever complex drives the retrieval and recycling of NxxY-motif-containing cargo proteins by coupling to snx17, a cargo essential for the homeostatic maintenance of numerous cell surface proteins associated with processes that include cell migration, cell adhesion, nutrient supply and cell signaling. The recruitment of the retriever complex to the endosomal membrane involves Cand WASH complexes.</text>
</comment>
<protein>
    <recommendedName>
        <fullName evidence="3 7">Vacuolar protein sorting-associated protein 29</fullName>
    </recommendedName>
    <alternativeName>
        <fullName evidence="6 7">Vesicle protein sorting 29</fullName>
    </alternativeName>
</protein>
<dbReference type="NCBIfam" id="TIGR00040">
    <property type="entry name" value="yfcE"/>
    <property type="match status" value="1"/>
</dbReference>
<dbReference type="AlphaFoldDB" id="V8NHQ7"/>
<dbReference type="SMART" id="SM00409">
    <property type="entry name" value="IG"/>
    <property type="match status" value="2"/>
</dbReference>
<dbReference type="GO" id="GO:0042147">
    <property type="term" value="P:retrograde transport, endosome to Golgi"/>
    <property type="evidence" value="ECO:0007669"/>
    <property type="project" value="InterPro"/>
</dbReference>
<reference evidence="9 10" key="1">
    <citation type="journal article" date="2013" name="Proc. Natl. Acad. Sci. U.S.A.">
        <title>The king cobra genome reveals dynamic gene evolution and adaptation in the snake venom system.</title>
        <authorList>
            <person name="Vonk F.J."/>
            <person name="Casewell N.R."/>
            <person name="Henkel C.V."/>
            <person name="Heimberg A.M."/>
            <person name="Jansen H.J."/>
            <person name="McCleary R.J."/>
            <person name="Kerkkamp H.M."/>
            <person name="Vos R.A."/>
            <person name="Guerreiro I."/>
            <person name="Calvete J.J."/>
            <person name="Wuster W."/>
            <person name="Woods A.E."/>
            <person name="Logan J.M."/>
            <person name="Harrison R.A."/>
            <person name="Castoe T.A."/>
            <person name="de Koning A.P."/>
            <person name="Pollock D.D."/>
            <person name="Yandell M."/>
            <person name="Calderon D."/>
            <person name="Renjifo C."/>
            <person name="Currier R.B."/>
            <person name="Salgado D."/>
            <person name="Pla D."/>
            <person name="Sanz L."/>
            <person name="Hyder A.S."/>
            <person name="Ribeiro J.M."/>
            <person name="Arntzen J.W."/>
            <person name="van den Thillart G.E."/>
            <person name="Boetzer M."/>
            <person name="Pirovano W."/>
            <person name="Dirks R.P."/>
            <person name="Spaink H.P."/>
            <person name="Duboule D."/>
            <person name="McGlinn E."/>
            <person name="Kini R.M."/>
            <person name="Richardson M.K."/>
        </authorList>
    </citation>
    <scope>NUCLEOTIDE SEQUENCE</scope>
    <source>
        <tissue evidence="9">Blood</tissue>
    </source>
</reference>
<dbReference type="SUPFAM" id="SSF56300">
    <property type="entry name" value="Metallo-dependent phosphatases"/>
    <property type="match status" value="1"/>
</dbReference>
<feature type="domain" description="Ig-like" evidence="8">
    <location>
        <begin position="211"/>
        <end position="309"/>
    </location>
</feature>
<dbReference type="Proteomes" id="UP000018936">
    <property type="component" value="Unassembled WGS sequence"/>
</dbReference>
<evidence type="ECO:0000313" key="10">
    <source>
        <dbReference type="Proteomes" id="UP000018936"/>
    </source>
</evidence>
<gene>
    <name evidence="9" type="primary">VPS29</name>
    <name evidence="9" type="ORF">L345_12412</name>
</gene>
<evidence type="ECO:0000259" key="8">
    <source>
        <dbReference type="PROSITE" id="PS50835"/>
    </source>
</evidence>
<dbReference type="EMBL" id="AZIM01003619">
    <property type="protein sequence ID" value="ETE61834.1"/>
    <property type="molecule type" value="Genomic_DNA"/>
</dbReference>
<dbReference type="InterPro" id="IPR000979">
    <property type="entry name" value="Phosphodiesterase_MJ0936/Vps29"/>
</dbReference>
<dbReference type="SUPFAM" id="SSF48726">
    <property type="entry name" value="Immunoglobulin"/>
    <property type="match status" value="3"/>
</dbReference>
<evidence type="ECO:0000256" key="7">
    <source>
        <dbReference type="RuleBase" id="RU362040"/>
    </source>
</evidence>
<dbReference type="GO" id="GO:0005829">
    <property type="term" value="C:cytosol"/>
    <property type="evidence" value="ECO:0007669"/>
    <property type="project" value="GOC"/>
</dbReference>
<dbReference type="Gene3D" id="2.60.40.10">
    <property type="entry name" value="Immunoglobulins"/>
    <property type="match status" value="3"/>
</dbReference>
<dbReference type="GO" id="GO:0015031">
    <property type="term" value="P:protein transport"/>
    <property type="evidence" value="ECO:0007669"/>
    <property type="project" value="UniProtKB-KW"/>
</dbReference>
<dbReference type="InterPro" id="IPR007110">
    <property type="entry name" value="Ig-like_dom"/>
</dbReference>
<feature type="non-terminal residue" evidence="9">
    <location>
        <position position="1"/>
    </location>
</feature>
<accession>V8NHQ7</accession>
<dbReference type="Pfam" id="PF07686">
    <property type="entry name" value="V-set"/>
    <property type="match status" value="2"/>
</dbReference>
<proteinExistence type="inferred from homology"/>
<evidence type="ECO:0000256" key="1">
    <source>
        <dbReference type="ARBA" id="ARBA00004481"/>
    </source>
</evidence>
<dbReference type="InterPro" id="IPR013783">
    <property type="entry name" value="Ig-like_fold"/>
</dbReference>
<name>V8NHQ7_OPHHA</name>
<evidence type="ECO:0000256" key="6">
    <source>
        <dbReference type="ARBA" id="ARBA00031913"/>
    </source>
</evidence>
<sequence>MSKQKIWQIIIAHLMTATGCPQRCHLKGNSLPTKFKKLLVPGKIQHILCTGNLCTKESYDYLRTLAGDVHIVRGDFDEFRIGLIHGHQIMPWGDLASLAILQRQLDVDILISGHTHKFEAVEHEKKFYINPGSATGAYSALERDIIPSFVLMDVQSSVVVTYVYQLIGDETPWTQPTSMSVSLRETVKLSCTVTGTVKNIYWYQQISDQAPRYTPWTQPTSMSVSRGQTVKISCTVTGSLYIISWYQQSSGQAPRYVHYSGGNRGDGIPDRFTASVSGSTGYLTITGTQAEDEAVYYCLMWHSSASSLHGGVTSHNILTQPASQSGALGGTVKLSCAISSNPSDIYWVQQKPGTIPHFVHCDGCSSRGPGIPDRFTGTRSGNNGYLTITNLQAEDEADYYRYMWHNGGNHSETM</sequence>
<keyword evidence="5 7" id="KW-0653">Protein transport</keyword>
<evidence type="ECO:0000256" key="4">
    <source>
        <dbReference type="ARBA" id="ARBA00022448"/>
    </source>
</evidence>
<dbReference type="CDD" id="cd07394">
    <property type="entry name" value="MPP_Vps29"/>
    <property type="match status" value="1"/>
</dbReference>